<reference evidence="1 2" key="1">
    <citation type="submission" date="2016-10" db="EMBL/GenBank/DDBJ databases">
        <authorList>
            <person name="Varghese N."/>
            <person name="Submissions S."/>
        </authorList>
    </citation>
    <scope>NUCLEOTIDE SEQUENCE [LARGE SCALE GENOMIC DNA]</scope>
    <source>
        <strain evidence="1 2">LMG 22274</strain>
    </source>
</reference>
<dbReference type="EMBL" id="FNZM01000013">
    <property type="protein sequence ID" value="SEK02784.1"/>
    <property type="molecule type" value="Genomic_DNA"/>
</dbReference>
<proteinExistence type="predicted"/>
<dbReference type="RefSeq" id="WP_074985445.1">
    <property type="nucleotide sequence ID" value="NZ_CADFGN010000001.1"/>
</dbReference>
<dbReference type="Proteomes" id="UP000183529">
    <property type="component" value="Unassembled WGS sequence"/>
</dbReference>
<comment type="caution">
    <text evidence="1">The sequence shown here is derived from an EMBL/GenBank/DDBJ whole genome shotgun (WGS) entry which is preliminary data.</text>
</comment>
<organism evidence="1 2">
    <name type="scientific">Paraburkholderia tropica</name>
    <dbReference type="NCBI Taxonomy" id="92647"/>
    <lineage>
        <taxon>Bacteria</taxon>
        <taxon>Pseudomonadati</taxon>
        <taxon>Pseudomonadota</taxon>
        <taxon>Betaproteobacteria</taxon>
        <taxon>Burkholderiales</taxon>
        <taxon>Burkholderiaceae</taxon>
        <taxon>Paraburkholderia</taxon>
    </lineage>
</organism>
<evidence type="ECO:0000313" key="2">
    <source>
        <dbReference type="Proteomes" id="UP000183529"/>
    </source>
</evidence>
<name>A0AAQ1GJ13_9BURK</name>
<dbReference type="AlphaFoldDB" id="A0AAQ1GJ13"/>
<accession>A0AAQ1GJ13</accession>
<sequence>MNFWDVPPFAAKAAPVLWTPNASTGERFVALILLKYESPERGEVATPLSFHPKQMKAMMGTKRAESALGIIQHVADFMRQQLLSGVALGEVIAPFDGFQVGNQSSVRGYSAKQVIDTAIRTLSAFGTRTSFDDGEDAAQRNSIPTRQFLRSLRSAFARDDDERRARFNRSITVSGSAEMTIDYAHDKQLVQVTSLPQSAPHLITLQKEAESKILELDITASLLRSESAPARSSLLINTASLTHAETKEARQIANELLDRLRFMSEQKGIDLHPVGNPIEAAHILESLELKQRLLSA</sequence>
<gene>
    <name evidence="1" type="ORF">SAMN05216550_113215</name>
</gene>
<protein>
    <submittedName>
        <fullName evidence="1">Uncharacterized protein</fullName>
    </submittedName>
</protein>
<evidence type="ECO:0000313" key="1">
    <source>
        <dbReference type="EMBL" id="SEK02784.1"/>
    </source>
</evidence>